<protein>
    <submittedName>
        <fullName evidence="2">Uncharacterized protein</fullName>
    </submittedName>
</protein>
<dbReference type="Pfam" id="PF18758">
    <property type="entry name" value="KDZ"/>
    <property type="match status" value="1"/>
</dbReference>
<keyword evidence="3" id="KW-1185">Reference proteome</keyword>
<evidence type="ECO:0000313" key="2">
    <source>
        <dbReference type="EMBL" id="KAF9073006.1"/>
    </source>
</evidence>
<reference evidence="2" key="1">
    <citation type="submission" date="2020-11" db="EMBL/GenBank/DDBJ databases">
        <authorList>
            <consortium name="DOE Joint Genome Institute"/>
            <person name="Ahrendt S."/>
            <person name="Riley R."/>
            <person name="Andreopoulos W."/>
            <person name="Labutti K."/>
            <person name="Pangilinan J."/>
            <person name="Ruiz-Duenas F.J."/>
            <person name="Barrasa J.M."/>
            <person name="Sanchez-Garcia M."/>
            <person name="Camarero S."/>
            <person name="Miyauchi S."/>
            <person name="Serrano A."/>
            <person name="Linde D."/>
            <person name="Babiker R."/>
            <person name="Drula E."/>
            <person name="Ayuso-Fernandez I."/>
            <person name="Pacheco R."/>
            <person name="Padilla G."/>
            <person name="Ferreira P."/>
            <person name="Barriuso J."/>
            <person name="Kellner H."/>
            <person name="Castanera R."/>
            <person name="Alfaro M."/>
            <person name="Ramirez L."/>
            <person name="Pisabarro A.G."/>
            <person name="Kuo A."/>
            <person name="Tritt A."/>
            <person name="Lipzen A."/>
            <person name="He G."/>
            <person name="Yan M."/>
            <person name="Ng V."/>
            <person name="Cullen D."/>
            <person name="Martin F."/>
            <person name="Rosso M.-N."/>
            <person name="Henrissat B."/>
            <person name="Hibbett D."/>
            <person name="Martinez A.T."/>
            <person name="Grigoriev I.V."/>
        </authorList>
    </citation>
    <scope>NUCLEOTIDE SEQUENCE</scope>
    <source>
        <strain evidence="2">AH 40177</strain>
    </source>
</reference>
<feature type="transmembrane region" description="Helical" evidence="1">
    <location>
        <begin position="104"/>
        <end position="123"/>
    </location>
</feature>
<sequence length="128" mass="14463">MEGDLWVPKSVLDGCLASFTAADEACIKGSTKLFDVTANMTLLCRHNRPLFSVNMTTAGEGQHYVLALLGKLFEHLPPNFLVRLLYDIGCQLHRSCDKWGFLKSYMNCLTFAVVIFHVFGYQWPCQII</sequence>
<name>A0A9P5UBE6_9AGAR</name>
<organism evidence="2 3">
    <name type="scientific">Rhodocollybia butyracea</name>
    <dbReference type="NCBI Taxonomy" id="206335"/>
    <lineage>
        <taxon>Eukaryota</taxon>
        <taxon>Fungi</taxon>
        <taxon>Dikarya</taxon>
        <taxon>Basidiomycota</taxon>
        <taxon>Agaricomycotina</taxon>
        <taxon>Agaricomycetes</taxon>
        <taxon>Agaricomycetidae</taxon>
        <taxon>Agaricales</taxon>
        <taxon>Marasmiineae</taxon>
        <taxon>Omphalotaceae</taxon>
        <taxon>Rhodocollybia</taxon>
    </lineage>
</organism>
<dbReference type="Proteomes" id="UP000772434">
    <property type="component" value="Unassembled WGS sequence"/>
</dbReference>
<dbReference type="OrthoDB" id="3364670at2759"/>
<evidence type="ECO:0000313" key="3">
    <source>
        <dbReference type="Proteomes" id="UP000772434"/>
    </source>
</evidence>
<dbReference type="InterPro" id="IPR040521">
    <property type="entry name" value="KDZ"/>
</dbReference>
<dbReference type="AlphaFoldDB" id="A0A9P5UBE6"/>
<keyword evidence="1" id="KW-0472">Membrane</keyword>
<comment type="caution">
    <text evidence="2">The sequence shown here is derived from an EMBL/GenBank/DDBJ whole genome shotgun (WGS) entry which is preliminary data.</text>
</comment>
<dbReference type="PANTHER" id="PTHR33096:SF1">
    <property type="entry name" value="CXC1-LIKE CYSTEINE CLUSTER ASSOCIATED WITH KDZ TRANSPOSASES DOMAIN-CONTAINING PROTEIN"/>
    <property type="match status" value="1"/>
</dbReference>
<proteinExistence type="predicted"/>
<dbReference type="PANTHER" id="PTHR33096">
    <property type="entry name" value="CXC2 DOMAIN-CONTAINING PROTEIN"/>
    <property type="match status" value="1"/>
</dbReference>
<keyword evidence="1" id="KW-0812">Transmembrane</keyword>
<keyword evidence="1" id="KW-1133">Transmembrane helix</keyword>
<gene>
    <name evidence="2" type="ORF">BDP27DRAFT_1381827</name>
</gene>
<dbReference type="EMBL" id="JADNRY010000020">
    <property type="protein sequence ID" value="KAF9073006.1"/>
    <property type="molecule type" value="Genomic_DNA"/>
</dbReference>
<evidence type="ECO:0000256" key="1">
    <source>
        <dbReference type="SAM" id="Phobius"/>
    </source>
</evidence>
<accession>A0A9P5UBE6</accession>